<name>A0A1Q5U3A9_9EURO</name>
<evidence type="ECO:0000313" key="3">
    <source>
        <dbReference type="Proteomes" id="UP000186955"/>
    </source>
</evidence>
<accession>A0A1Q5U3A9</accession>
<dbReference type="PANTHER" id="PTHR35391:SF5">
    <property type="entry name" value="DUF6590 DOMAIN-CONTAINING PROTEIN"/>
    <property type="match status" value="1"/>
</dbReference>
<organism evidence="2 3">
    <name type="scientific">Penicillium subrubescens</name>
    <dbReference type="NCBI Taxonomy" id="1316194"/>
    <lineage>
        <taxon>Eukaryota</taxon>
        <taxon>Fungi</taxon>
        <taxon>Dikarya</taxon>
        <taxon>Ascomycota</taxon>
        <taxon>Pezizomycotina</taxon>
        <taxon>Eurotiomycetes</taxon>
        <taxon>Eurotiomycetidae</taxon>
        <taxon>Eurotiales</taxon>
        <taxon>Aspergillaceae</taxon>
        <taxon>Penicillium</taxon>
    </lineage>
</organism>
<dbReference type="InterPro" id="IPR038305">
    <property type="entry name" value="HeLo_sf"/>
</dbReference>
<keyword evidence="3" id="KW-1185">Reference proteome</keyword>
<proteinExistence type="predicted"/>
<evidence type="ECO:0008006" key="4">
    <source>
        <dbReference type="Google" id="ProtNLM"/>
    </source>
</evidence>
<gene>
    <name evidence="2" type="ORF">PENSUB_6136</name>
</gene>
<dbReference type="Gene3D" id="1.20.120.1020">
    <property type="entry name" value="Prion-inhibition and propagation, HeLo domain"/>
    <property type="match status" value="1"/>
</dbReference>
<reference evidence="2 3" key="1">
    <citation type="submission" date="2016-10" db="EMBL/GenBank/DDBJ databases">
        <title>Genome sequence of the ascomycete fungus Penicillium subrubescens.</title>
        <authorList>
            <person name="De Vries R.P."/>
            <person name="Peng M."/>
            <person name="Dilokpimol A."/>
            <person name="Hilden K."/>
            <person name="Makela M.R."/>
            <person name="Grigoriev I."/>
            <person name="Riley R."/>
            <person name="Granchi Z."/>
        </authorList>
    </citation>
    <scope>NUCLEOTIDE SEQUENCE [LARGE SCALE GENOMIC DNA]</scope>
    <source>
        <strain evidence="2 3">CBS 132785</strain>
    </source>
</reference>
<dbReference type="AlphaFoldDB" id="A0A1Q5U3A9"/>
<evidence type="ECO:0000313" key="2">
    <source>
        <dbReference type="EMBL" id="OKP06953.1"/>
    </source>
</evidence>
<comment type="caution">
    <text evidence="2">The sequence shown here is derived from an EMBL/GenBank/DDBJ whole genome shotgun (WGS) entry which is preliminary data.</text>
</comment>
<dbReference type="EMBL" id="MNBE01000585">
    <property type="protein sequence ID" value="OKP06953.1"/>
    <property type="molecule type" value="Genomic_DNA"/>
</dbReference>
<protein>
    <recommendedName>
        <fullName evidence="4">Prion-inhibition and propagation HeLo domain-containing protein</fullName>
    </recommendedName>
</protein>
<sequence>MDDIGALATSCARCFDTLTQSLHTSSDELKTQMIPIAIGNEYARFKIWAGNLGALQRGRSSLDARLRDSVVLRAAVLKFLTQLQDSLSKSAEITTGLRLPYEQCGDVAYGSNEEFEDDSDISDTDSDSNIGELAERLDEIKDVMEHLYRLSFKIRNTRYRSLAKKALLMKEEDPETGKDLFSAYAIFDRRHVQESLDNLRPRLTLPEFAAEPARDLNNGVLDLLDAGDDQLDGDNFLRDRLAKAITNRRRYFAYWRRHGLKISHVRDEPTPKQTLMRHAEPVSNPETTLPNPGNLIPTPGPKTLQSGTDFSMYNRDLDHQLDADTVVSYATTAHDVDGNSPELPPPPLDAASKSEFVCPYCWVACPSKQGKGKSWK</sequence>
<dbReference type="Proteomes" id="UP000186955">
    <property type="component" value="Unassembled WGS sequence"/>
</dbReference>
<dbReference type="PANTHER" id="PTHR35391">
    <property type="entry name" value="C2H2-TYPE DOMAIN-CONTAINING PROTEIN-RELATED"/>
    <property type="match status" value="1"/>
</dbReference>
<evidence type="ECO:0000256" key="1">
    <source>
        <dbReference type="SAM" id="MobiDB-lite"/>
    </source>
</evidence>
<feature type="region of interest" description="Disordered" evidence="1">
    <location>
        <begin position="270"/>
        <end position="294"/>
    </location>
</feature>